<comment type="caution">
    <text evidence="1">The sequence shown here is derived from an EMBL/GenBank/DDBJ whole genome shotgun (WGS) entry which is preliminary data.</text>
</comment>
<dbReference type="GO" id="GO:0030424">
    <property type="term" value="C:axon"/>
    <property type="evidence" value="ECO:0007669"/>
    <property type="project" value="TreeGrafter"/>
</dbReference>
<accession>A0A815U1K1</accession>
<dbReference type="AlphaFoldDB" id="A0A815U1K1"/>
<protein>
    <submittedName>
        <fullName evidence="1">Uncharacterized protein</fullName>
    </submittedName>
</protein>
<name>A0A815U1K1_9BILA</name>
<evidence type="ECO:0000313" key="1">
    <source>
        <dbReference type="EMBL" id="CAF1513460.1"/>
    </source>
</evidence>
<organism evidence="1 2">
    <name type="scientific">Adineta steineri</name>
    <dbReference type="NCBI Taxonomy" id="433720"/>
    <lineage>
        <taxon>Eukaryota</taxon>
        <taxon>Metazoa</taxon>
        <taxon>Spiralia</taxon>
        <taxon>Gnathifera</taxon>
        <taxon>Rotifera</taxon>
        <taxon>Eurotatoria</taxon>
        <taxon>Bdelloidea</taxon>
        <taxon>Adinetida</taxon>
        <taxon>Adinetidae</taxon>
        <taxon>Adineta</taxon>
    </lineage>
</organism>
<gene>
    <name evidence="1" type="ORF">VCS650_LOCUS42899</name>
</gene>
<dbReference type="GO" id="GO:0034703">
    <property type="term" value="C:cation channel complex"/>
    <property type="evidence" value="ECO:0007669"/>
    <property type="project" value="TreeGrafter"/>
</dbReference>
<sequence>MHKKQLLTVGNSGTTTTYEQVEEYYLVHILDIIHGLRGYCLERNVIVPRYAPYSKIYSNSYIFLFIFYRIYNTQLGVGPTSIDRFILNIIFKPFITRLIMMKEYLMSSENVALYGECRAFLTCIKENHGGIFR</sequence>
<dbReference type="OrthoDB" id="10497451at2759"/>
<dbReference type="GO" id="GO:0055080">
    <property type="term" value="P:monoatomic cation homeostasis"/>
    <property type="evidence" value="ECO:0007669"/>
    <property type="project" value="TreeGrafter"/>
</dbReference>
<proteinExistence type="predicted"/>
<dbReference type="PANTHER" id="PTHR31781">
    <property type="entry name" value="UNC80"/>
    <property type="match status" value="1"/>
</dbReference>
<dbReference type="PANTHER" id="PTHR31781:SF1">
    <property type="entry name" value="PROTEIN UNC-80 HOMOLOG"/>
    <property type="match status" value="1"/>
</dbReference>
<reference evidence="1" key="1">
    <citation type="submission" date="2021-02" db="EMBL/GenBank/DDBJ databases">
        <authorList>
            <person name="Nowell W R."/>
        </authorList>
    </citation>
    <scope>NUCLEOTIDE SEQUENCE</scope>
</reference>
<dbReference type="GO" id="GO:0005261">
    <property type="term" value="F:monoatomic cation channel activity"/>
    <property type="evidence" value="ECO:0007669"/>
    <property type="project" value="TreeGrafter"/>
</dbReference>
<dbReference type="Proteomes" id="UP000663891">
    <property type="component" value="Unassembled WGS sequence"/>
</dbReference>
<feature type="non-terminal residue" evidence="1">
    <location>
        <position position="1"/>
    </location>
</feature>
<evidence type="ECO:0000313" key="2">
    <source>
        <dbReference type="Proteomes" id="UP000663891"/>
    </source>
</evidence>
<dbReference type="EMBL" id="CAJNON010002577">
    <property type="protein sequence ID" value="CAF1513460.1"/>
    <property type="molecule type" value="Genomic_DNA"/>
</dbReference>